<accession>A0A6M0S8V7</accession>
<dbReference type="InterPro" id="IPR052162">
    <property type="entry name" value="Sensor_kinase/Photoreceptor"/>
</dbReference>
<gene>
    <name evidence="9" type="ORF">D0962_19340</name>
</gene>
<feature type="coiled-coil region" evidence="6">
    <location>
        <begin position="5"/>
        <end position="64"/>
    </location>
</feature>
<organism evidence="9 10">
    <name type="scientific">Adonisia turfae CCMR0082</name>
    <dbReference type="NCBI Taxonomy" id="2304604"/>
    <lineage>
        <taxon>Bacteria</taxon>
        <taxon>Bacillati</taxon>
        <taxon>Cyanobacteriota</taxon>
        <taxon>Adonisia</taxon>
        <taxon>Adonisia turfae</taxon>
    </lineage>
</organism>
<evidence type="ECO:0000256" key="4">
    <source>
        <dbReference type="ARBA" id="ARBA00022679"/>
    </source>
</evidence>
<reference evidence="9 10" key="1">
    <citation type="journal article" date="2020" name="Microb. Ecol.">
        <title>Ecogenomics of the Marine Benthic Filamentous Cyanobacterium Adonisia.</title>
        <authorList>
            <person name="Walter J.M."/>
            <person name="Coutinho F.H."/>
            <person name="Leomil L."/>
            <person name="Hargreaves P.I."/>
            <person name="Campeao M.E."/>
            <person name="Vieira V.V."/>
            <person name="Silva B.S."/>
            <person name="Fistarol G.O."/>
            <person name="Salomon P.S."/>
            <person name="Sawabe T."/>
            <person name="Mino S."/>
            <person name="Hosokawa M."/>
            <person name="Miyashita H."/>
            <person name="Maruyama F."/>
            <person name="van Verk M.C."/>
            <person name="Dutilh B.E."/>
            <person name="Thompson C.C."/>
            <person name="Thompson F.L."/>
        </authorList>
    </citation>
    <scope>NUCLEOTIDE SEQUENCE [LARGE SCALE GENOMIC DNA]</scope>
    <source>
        <strain evidence="9 10">CCMR0082</strain>
    </source>
</reference>
<evidence type="ECO:0000313" key="10">
    <source>
        <dbReference type="Proteomes" id="UP000473574"/>
    </source>
</evidence>
<dbReference type="EC" id="2.7.13.3" evidence="2"/>
<evidence type="ECO:0000259" key="8">
    <source>
        <dbReference type="PROSITE" id="PS50113"/>
    </source>
</evidence>
<dbReference type="AlphaFoldDB" id="A0A6M0S8V7"/>
<evidence type="ECO:0000313" key="9">
    <source>
        <dbReference type="EMBL" id="NEZ64914.1"/>
    </source>
</evidence>
<dbReference type="GO" id="GO:0004673">
    <property type="term" value="F:protein histidine kinase activity"/>
    <property type="evidence" value="ECO:0007669"/>
    <property type="project" value="UniProtKB-EC"/>
</dbReference>
<dbReference type="InterPro" id="IPR001610">
    <property type="entry name" value="PAC"/>
</dbReference>
<dbReference type="SMART" id="SM00091">
    <property type="entry name" value="PAS"/>
    <property type="match status" value="2"/>
</dbReference>
<feature type="domain" description="PAS" evidence="7">
    <location>
        <begin position="230"/>
        <end position="267"/>
    </location>
</feature>
<feature type="domain" description="PAC" evidence="8">
    <location>
        <begin position="305"/>
        <end position="357"/>
    </location>
</feature>
<dbReference type="RefSeq" id="WP_250564997.1">
    <property type="nucleotide sequence ID" value="NZ_QZCE01000002.1"/>
</dbReference>
<evidence type="ECO:0000256" key="1">
    <source>
        <dbReference type="ARBA" id="ARBA00000085"/>
    </source>
</evidence>
<dbReference type="InterPro" id="IPR000014">
    <property type="entry name" value="PAS"/>
</dbReference>
<dbReference type="EMBL" id="QZCE01000002">
    <property type="protein sequence ID" value="NEZ64914.1"/>
    <property type="molecule type" value="Genomic_DNA"/>
</dbReference>
<keyword evidence="3" id="KW-0597">Phosphoprotein</keyword>
<evidence type="ECO:0000259" key="7">
    <source>
        <dbReference type="PROSITE" id="PS50112"/>
    </source>
</evidence>
<dbReference type="CDD" id="cd00130">
    <property type="entry name" value="PAS"/>
    <property type="match status" value="2"/>
</dbReference>
<dbReference type="SUPFAM" id="SSF55785">
    <property type="entry name" value="PYP-like sensor domain (PAS domain)"/>
    <property type="match status" value="2"/>
</dbReference>
<dbReference type="PROSITE" id="PS50113">
    <property type="entry name" value="PAC"/>
    <property type="match status" value="2"/>
</dbReference>
<dbReference type="Proteomes" id="UP000473574">
    <property type="component" value="Unassembled WGS sequence"/>
</dbReference>
<keyword evidence="4" id="KW-0808">Transferase</keyword>
<dbReference type="InterPro" id="IPR035965">
    <property type="entry name" value="PAS-like_dom_sf"/>
</dbReference>
<name>A0A6M0S8V7_9CYAN</name>
<feature type="domain" description="PAS" evidence="7">
    <location>
        <begin position="131"/>
        <end position="182"/>
    </location>
</feature>
<feature type="domain" description="PAC" evidence="8">
    <location>
        <begin position="179"/>
        <end position="229"/>
    </location>
</feature>
<evidence type="ECO:0000256" key="6">
    <source>
        <dbReference type="SAM" id="Coils"/>
    </source>
</evidence>
<evidence type="ECO:0000256" key="3">
    <source>
        <dbReference type="ARBA" id="ARBA00022553"/>
    </source>
</evidence>
<protein>
    <recommendedName>
        <fullName evidence="2">histidine kinase</fullName>
        <ecNumber evidence="2">2.7.13.3</ecNumber>
    </recommendedName>
</protein>
<dbReference type="Gene3D" id="3.30.450.20">
    <property type="entry name" value="PAS domain"/>
    <property type="match status" value="2"/>
</dbReference>
<dbReference type="PANTHER" id="PTHR43304">
    <property type="entry name" value="PHYTOCHROME-LIKE PROTEIN CPH1"/>
    <property type="match status" value="1"/>
</dbReference>
<dbReference type="PANTHER" id="PTHR43304:SF1">
    <property type="entry name" value="PAC DOMAIN-CONTAINING PROTEIN"/>
    <property type="match status" value="1"/>
</dbReference>
<comment type="caution">
    <text evidence="9">The sequence shown here is derived from an EMBL/GenBank/DDBJ whole genome shotgun (WGS) entry which is preliminary data.</text>
</comment>
<proteinExistence type="predicted"/>
<keyword evidence="5" id="KW-0418">Kinase</keyword>
<dbReference type="SMART" id="SM00086">
    <property type="entry name" value="PAC"/>
    <property type="match status" value="2"/>
</dbReference>
<keyword evidence="6" id="KW-0175">Coiled coil</keyword>
<dbReference type="NCBIfam" id="TIGR00229">
    <property type="entry name" value="sensory_box"/>
    <property type="match status" value="2"/>
</dbReference>
<dbReference type="InterPro" id="IPR000700">
    <property type="entry name" value="PAS-assoc_C"/>
</dbReference>
<dbReference type="PROSITE" id="PS50112">
    <property type="entry name" value="PAS"/>
    <property type="match status" value="2"/>
</dbReference>
<evidence type="ECO:0000256" key="5">
    <source>
        <dbReference type="ARBA" id="ARBA00022777"/>
    </source>
</evidence>
<sequence>MESETNNLKLQLKVLRHQLLKIQQEKADLEVMLENASEHSDNQLLEVKQEKADLEVMLENVSEHADLILAEVYEDKQDLELILETSTVHAETVESDLYRRAIIAKQQITEQFQLIAESSPVGLSIGCIATSKFLYANAKTCEILGISFEEILSRKTTDFYVNRADREQIIAALLNQQTFEGEIACVRAQGEHFWAMVSLCPFIFKDEPAILMAMQDVTAQKQAEEALKLAEERYRSIFENALEGIFQTTSTGDYIRVNPSMARIYGYKSPVEMIRQVPSIWAKRFVDPQIQITYEKTLRIKGQLKEFEYQCYCQDGRTIWIEENSRVVKDSLGQVLYYEGIVQEITERKQAEDALKQQIKKLQIEIDQTKRRREVKKIAQTDYFQHLMAEADNLRFSEEDC</sequence>
<dbReference type="Pfam" id="PF13426">
    <property type="entry name" value="PAS_9"/>
    <property type="match status" value="2"/>
</dbReference>
<comment type="catalytic activity">
    <reaction evidence="1">
        <text>ATP + protein L-histidine = ADP + protein N-phospho-L-histidine.</text>
        <dbReference type="EC" id="2.7.13.3"/>
    </reaction>
</comment>
<feature type="coiled-coil region" evidence="6">
    <location>
        <begin position="341"/>
        <end position="379"/>
    </location>
</feature>
<evidence type="ECO:0000256" key="2">
    <source>
        <dbReference type="ARBA" id="ARBA00012438"/>
    </source>
</evidence>